<proteinExistence type="predicted"/>
<dbReference type="Gene3D" id="3.40.630.30">
    <property type="match status" value="1"/>
</dbReference>
<dbReference type="Pfam" id="PF13527">
    <property type="entry name" value="Acetyltransf_9"/>
    <property type="match status" value="1"/>
</dbReference>
<reference evidence="2" key="2">
    <citation type="journal article" date="2014" name="ISME J.">
        <title>Microbial stratification in low pH oxic and suboxic macroscopic growths along an acid mine drainage.</title>
        <authorList>
            <person name="Mendez-Garcia C."/>
            <person name="Mesa V."/>
            <person name="Sprenger R.R."/>
            <person name="Richter M."/>
            <person name="Diez M.S."/>
            <person name="Solano J."/>
            <person name="Bargiela R."/>
            <person name="Golyshina O.V."/>
            <person name="Manteca A."/>
            <person name="Ramos J.L."/>
            <person name="Gallego J.R."/>
            <person name="Llorente I."/>
            <person name="Martins Dos Santos V.A."/>
            <person name="Jensen O.N."/>
            <person name="Pelaez A.I."/>
            <person name="Sanchez J."/>
            <person name="Ferrer M."/>
        </authorList>
    </citation>
    <scope>NUCLEOTIDE SEQUENCE</scope>
</reference>
<dbReference type="PANTHER" id="PTHR37817:SF1">
    <property type="entry name" value="N-ACETYLTRANSFERASE EIS"/>
    <property type="match status" value="1"/>
</dbReference>
<keyword evidence="2" id="KW-0808">Transferase</keyword>
<evidence type="ECO:0000313" key="2">
    <source>
        <dbReference type="EMBL" id="EQD59886.1"/>
    </source>
</evidence>
<accession>T1AHB0</accession>
<feature type="non-terminal residue" evidence="2">
    <location>
        <position position="138"/>
    </location>
</feature>
<sequence>MPVEFRAIRPDELPEFATVNLTAFGEHVDPWHERWFQQRVRAEGTVAAFADGRMVGSSLALPLEIGLPGAVVSAAGVTAVGVLPTHRRRGLLREMMTRQLLAARQGGLALAVLWASEGGIYSRFGFGPAARSWRIALE</sequence>
<gene>
    <name evidence="2" type="ORF">B1B_08003</name>
</gene>
<dbReference type="InterPro" id="IPR016181">
    <property type="entry name" value="Acyl_CoA_acyltransferase"/>
</dbReference>
<dbReference type="SUPFAM" id="SSF55729">
    <property type="entry name" value="Acyl-CoA N-acyltransferases (Nat)"/>
    <property type="match status" value="1"/>
</dbReference>
<dbReference type="InterPro" id="IPR051554">
    <property type="entry name" value="Acetyltransferase_Eis"/>
</dbReference>
<feature type="domain" description="N-acetyltransferase" evidence="1">
    <location>
        <begin position="3"/>
        <end position="138"/>
    </location>
</feature>
<comment type="caution">
    <text evidence="2">The sequence shown here is derived from an EMBL/GenBank/DDBJ whole genome shotgun (WGS) entry which is preliminary data.</text>
</comment>
<reference evidence="2" key="1">
    <citation type="submission" date="2013-08" db="EMBL/GenBank/DDBJ databases">
        <authorList>
            <person name="Mendez C."/>
            <person name="Richter M."/>
            <person name="Ferrer M."/>
            <person name="Sanchez J."/>
        </authorList>
    </citation>
    <scope>NUCLEOTIDE SEQUENCE</scope>
</reference>
<dbReference type="CDD" id="cd04301">
    <property type="entry name" value="NAT_SF"/>
    <property type="match status" value="1"/>
</dbReference>
<dbReference type="AlphaFoldDB" id="T1AHB0"/>
<organism evidence="2">
    <name type="scientific">mine drainage metagenome</name>
    <dbReference type="NCBI Taxonomy" id="410659"/>
    <lineage>
        <taxon>unclassified sequences</taxon>
        <taxon>metagenomes</taxon>
        <taxon>ecological metagenomes</taxon>
    </lineage>
</organism>
<dbReference type="GO" id="GO:0030649">
    <property type="term" value="P:aminoglycoside antibiotic catabolic process"/>
    <property type="evidence" value="ECO:0007669"/>
    <property type="project" value="TreeGrafter"/>
</dbReference>
<evidence type="ECO:0000259" key="1">
    <source>
        <dbReference type="PROSITE" id="PS51186"/>
    </source>
</evidence>
<dbReference type="PROSITE" id="PS51186">
    <property type="entry name" value="GNAT"/>
    <property type="match status" value="1"/>
</dbReference>
<protein>
    <submittedName>
        <fullName evidence="2">Acetyltransferase</fullName>
    </submittedName>
</protein>
<dbReference type="GO" id="GO:0034069">
    <property type="term" value="F:aminoglycoside N-acetyltransferase activity"/>
    <property type="evidence" value="ECO:0007669"/>
    <property type="project" value="TreeGrafter"/>
</dbReference>
<dbReference type="InterPro" id="IPR000182">
    <property type="entry name" value="GNAT_dom"/>
</dbReference>
<dbReference type="PANTHER" id="PTHR37817">
    <property type="entry name" value="N-ACETYLTRANSFERASE EIS"/>
    <property type="match status" value="1"/>
</dbReference>
<name>T1AHB0_9ZZZZ</name>
<dbReference type="EMBL" id="AUZY01005162">
    <property type="protein sequence ID" value="EQD59886.1"/>
    <property type="molecule type" value="Genomic_DNA"/>
</dbReference>